<feature type="transmembrane region" description="Helical" evidence="9">
    <location>
        <begin position="120"/>
        <end position="138"/>
    </location>
</feature>
<keyword evidence="3" id="KW-0285">Flavoprotein</keyword>
<accession>A0A7G9YFG5</accession>
<evidence type="ECO:0000256" key="9">
    <source>
        <dbReference type="SAM" id="Phobius"/>
    </source>
</evidence>
<dbReference type="InterPro" id="IPR004338">
    <property type="entry name" value="NqrB/RnfD"/>
</dbReference>
<keyword evidence="7 9" id="KW-1133">Transmembrane helix</keyword>
<feature type="transmembrane region" description="Helical" evidence="9">
    <location>
        <begin position="238"/>
        <end position="268"/>
    </location>
</feature>
<proteinExistence type="predicted"/>
<feature type="transmembrane region" description="Helical" evidence="9">
    <location>
        <begin position="186"/>
        <end position="202"/>
    </location>
</feature>
<evidence type="ECO:0000256" key="5">
    <source>
        <dbReference type="ARBA" id="ARBA00022692"/>
    </source>
</evidence>
<dbReference type="Pfam" id="PF03116">
    <property type="entry name" value="NQR2_RnfD_RnfE"/>
    <property type="match status" value="1"/>
</dbReference>
<evidence type="ECO:0000256" key="1">
    <source>
        <dbReference type="ARBA" id="ARBA00022448"/>
    </source>
</evidence>
<dbReference type="PANTHER" id="PTHR30578:SF0">
    <property type="entry name" value="ION-TRANSLOCATING OXIDOREDUCTASE COMPLEX SUBUNIT D"/>
    <property type="match status" value="1"/>
</dbReference>
<name>A0A7G9YFG5_9EURY</name>
<keyword evidence="5 9" id="KW-0812">Transmembrane</keyword>
<dbReference type="GO" id="GO:0005886">
    <property type="term" value="C:plasma membrane"/>
    <property type="evidence" value="ECO:0007669"/>
    <property type="project" value="TreeGrafter"/>
</dbReference>
<feature type="transmembrane region" description="Helical" evidence="9">
    <location>
        <begin position="95"/>
        <end position="113"/>
    </location>
</feature>
<protein>
    <submittedName>
        <fullName evidence="10">Ion-translocating oxidoreductase complex subunit D</fullName>
    </submittedName>
</protein>
<feature type="transmembrane region" description="Helical" evidence="9">
    <location>
        <begin position="20"/>
        <end position="39"/>
    </location>
</feature>
<dbReference type="EMBL" id="MT631216">
    <property type="protein sequence ID" value="QNO46749.1"/>
    <property type="molecule type" value="Genomic_DNA"/>
</dbReference>
<sequence>MTYTISPLPHVKSRESVKSVMWGTVAALIPISLAAIYLFGFPAIKIILATVVAAVVAEIIIYKAASQPITIDDGNAVLVGLLLALLMPPSVSDHIWVPIIGAVFAIAVAKYIFGGTGTLVFHPALIGFAFLLAAWPTFMGAQSTPNLGGFSDLLLETGAGRLVESSPALVLLGGAIVLYKRYVDRRVALSATILLILLILITGKGWQLPYVLTGGFFLGLVFLAADPITSPVTKRGRLIYGILLAVLILIQLHFGAYFTGMCFAVLMMNVFSPLIDRSTIPKPIGGK</sequence>
<feature type="transmembrane region" description="Helical" evidence="9">
    <location>
        <begin position="208"/>
        <end position="226"/>
    </location>
</feature>
<keyword evidence="1" id="KW-0813">Transport</keyword>
<evidence type="ECO:0000256" key="7">
    <source>
        <dbReference type="ARBA" id="ARBA00022989"/>
    </source>
</evidence>
<feature type="transmembrane region" description="Helical" evidence="9">
    <location>
        <begin position="46"/>
        <end position="65"/>
    </location>
</feature>
<keyword evidence="8 9" id="KW-0472">Membrane</keyword>
<organism evidence="10">
    <name type="scientific">Candidatus Methanogaster sp. ANME-2c ERB4</name>
    <dbReference type="NCBI Taxonomy" id="2759911"/>
    <lineage>
        <taxon>Archaea</taxon>
        <taxon>Methanobacteriati</taxon>
        <taxon>Methanobacteriota</taxon>
        <taxon>Stenosarchaea group</taxon>
        <taxon>Methanomicrobia</taxon>
        <taxon>Methanosarcinales</taxon>
        <taxon>ANME-2 cluster</taxon>
        <taxon>Candidatus Methanogasteraceae</taxon>
        <taxon>Candidatus Methanogaster</taxon>
    </lineage>
</organism>
<dbReference type="PANTHER" id="PTHR30578">
    <property type="entry name" value="ELECTRON TRANSPORT COMPLEX PROTEIN RNFD"/>
    <property type="match status" value="1"/>
</dbReference>
<gene>
    <name evidence="10" type="primary">rnfD</name>
    <name evidence="10" type="ORF">EIOBDEGA_00037</name>
</gene>
<dbReference type="GO" id="GO:0055085">
    <property type="term" value="P:transmembrane transport"/>
    <property type="evidence" value="ECO:0007669"/>
    <property type="project" value="InterPro"/>
</dbReference>
<feature type="transmembrane region" description="Helical" evidence="9">
    <location>
        <begin position="158"/>
        <end position="179"/>
    </location>
</feature>
<keyword evidence="2" id="KW-0597">Phosphoprotein</keyword>
<evidence type="ECO:0000256" key="4">
    <source>
        <dbReference type="ARBA" id="ARBA00022643"/>
    </source>
</evidence>
<evidence type="ECO:0000256" key="8">
    <source>
        <dbReference type="ARBA" id="ARBA00023136"/>
    </source>
</evidence>
<evidence type="ECO:0000256" key="2">
    <source>
        <dbReference type="ARBA" id="ARBA00022553"/>
    </source>
</evidence>
<reference evidence="10" key="1">
    <citation type="submission" date="2020-06" db="EMBL/GenBank/DDBJ databases">
        <title>Unique genomic features of the anaerobic methanotrophic archaea.</title>
        <authorList>
            <person name="Chadwick G.L."/>
            <person name="Skennerton C.T."/>
            <person name="Laso-Perez R."/>
            <person name="Leu A.O."/>
            <person name="Speth D.R."/>
            <person name="Yu H."/>
            <person name="Morgan-Lang C."/>
            <person name="Hatzenpichler R."/>
            <person name="Goudeau D."/>
            <person name="Malmstrom R."/>
            <person name="Brazelton W.J."/>
            <person name="Woyke T."/>
            <person name="Hallam S.J."/>
            <person name="Tyson G.W."/>
            <person name="Wegener G."/>
            <person name="Boetius A."/>
            <person name="Orphan V."/>
        </authorList>
    </citation>
    <scope>NUCLEOTIDE SEQUENCE</scope>
</reference>
<evidence type="ECO:0000256" key="3">
    <source>
        <dbReference type="ARBA" id="ARBA00022630"/>
    </source>
</evidence>
<keyword evidence="6" id="KW-1278">Translocase</keyword>
<keyword evidence="4" id="KW-0288">FMN</keyword>
<dbReference type="AlphaFoldDB" id="A0A7G9YFG5"/>
<evidence type="ECO:0000313" key="10">
    <source>
        <dbReference type="EMBL" id="QNO46749.1"/>
    </source>
</evidence>
<evidence type="ECO:0000256" key="6">
    <source>
        <dbReference type="ARBA" id="ARBA00022967"/>
    </source>
</evidence>